<dbReference type="AlphaFoldDB" id="A0A6S6PNV3"/>
<geneLocation type="plasmid" evidence="1 2">
    <name>pAAJCM20276_3</name>
</geneLocation>
<protein>
    <submittedName>
        <fullName evidence="1">Uncharacterized protein</fullName>
    </submittedName>
</protein>
<sequence length="99" mass="11645">MRRCQRCNGDVIFARPEGWKPVEQLTGVTLTSAATIGGRRRFTCRRFRLALGIRATTNVRNFYEVFAVYVGGVLDRLQRHRRRDVLAWLRVWAFFRAAW</sequence>
<name>A0A6S6PNV3_ACEAC</name>
<evidence type="ECO:0000313" key="2">
    <source>
        <dbReference type="Proteomes" id="UP000515220"/>
    </source>
</evidence>
<organism evidence="1 2">
    <name type="scientific">Acetobacter aceti</name>
    <dbReference type="NCBI Taxonomy" id="435"/>
    <lineage>
        <taxon>Bacteria</taxon>
        <taxon>Pseudomonadati</taxon>
        <taxon>Pseudomonadota</taxon>
        <taxon>Alphaproteobacteria</taxon>
        <taxon>Acetobacterales</taxon>
        <taxon>Acetobacteraceae</taxon>
        <taxon>Acetobacter</taxon>
        <taxon>Acetobacter subgen. Acetobacter</taxon>
    </lineage>
</organism>
<gene>
    <name evidence="1" type="ORF">AAJCM20276_37830</name>
</gene>
<dbReference type="Proteomes" id="UP000515220">
    <property type="component" value="Plasmid pAAJCM20276_3"/>
</dbReference>
<accession>A0A6S6PNV3</accession>
<evidence type="ECO:0000313" key="1">
    <source>
        <dbReference type="EMBL" id="BCI69159.1"/>
    </source>
</evidence>
<dbReference type="EMBL" id="AP023329">
    <property type="protein sequence ID" value="BCI69159.1"/>
    <property type="molecule type" value="Genomic_DNA"/>
</dbReference>
<reference evidence="1 2" key="1">
    <citation type="submission" date="2020-07" db="EMBL/GenBank/DDBJ databases">
        <title>Complete Genome Sequence of an acetic acid bacterium, Acetobacter aceti JCM20276.</title>
        <authorList>
            <person name="Hirose Y."/>
            <person name="Mihara H."/>
        </authorList>
    </citation>
    <scope>NUCLEOTIDE SEQUENCE [LARGE SCALE GENOMIC DNA]</scope>
    <source>
        <strain evidence="1 2">JCM20276</strain>
        <plasmid evidence="1 2">pAAJCM20276_3</plasmid>
    </source>
</reference>
<dbReference type="RefSeq" id="WP_185230139.1">
    <property type="nucleotide sequence ID" value="NZ_AP023329.1"/>
</dbReference>
<keyword evidence="1" id="KW-0614">Plasmid</keyword>
<proteinExistence type="predicted"/>